<evidence type="ECO:0000256" key="1">
    <source>
        <dbReference type="SAM" id="Phobius"/>
    </source>
</evidence>
<dbReference type="NCBIfam" id="NF033233">
    <property type="entry name" value="twin_helix"/>
    <property type="match status" value="1"/>
</dbReference>
<sequence>MLPKILIVLVLVVIVASLGSALFYLVKDGDRRSPRTVRALTLRIGLSIALFLALLLGYALGFLRPHGLRPGAPSAPSQTVPPDPR</sequence>
<keyword evidence="1 2" id="KW-0812">Transmembrane</keyword>
<dbReference type="KEGG" id="metu:GNH96_03000"/>
<organism evidence="2 3">
    <name type="scientific">Methylococcus geothermalis</name>
    <dbReference type="NCBI Taxonomy" id="2681310"/>
    <lineage>
        <taxon>Bacteria</taxon>
        <taxon>Pseudomonadati</taxon>
        <taxon>Pseudomonadota</taxon>
        <taxon>Gammaproteobacteria</taxon>
        <taxon>Methylococcales</taxon>
        <taxon>Methylococcaceae</taxon>
        <taxon>Methylococcus</taxon>
    </lineage>
</organism>
<dbReference type="Pfam" id="PF11137">
    <property type="entry name" value="DUF2909"/>
    <property type="match status" value="1"/>
</dbReference>
<reference evidence="3" key="1">
    <citation type="submission" date="2019-12" db="EMBL/GenBank/DDBJ databases">
        <authorList>
            <person name="Awala S.I."/>
            <person name="Rhee S.K."/>
        </authorList>
    </citation>
    <scope>NUCLEOTIDE SEQUENCE [LARGE SCALE GENOMIC DNA]</scope>
    <source>
        <strain evidence="3">IM1</strain>
    </source>
</reference>
<keyword evidence="3" id="KW-1185">Reference proteome</keyword>
<dbReference type="AlphaFoldDB" id="A0A858Q5D4"/>
<dbReference type="Proteomes" id="UP000503004">
    <property type="component" value="Chromosome"/>
</dbReference>
<feature type="transmembrane region" description="Helical" evidence="1">
    <location>
        <begin position="6"/>
        <end position="25"/>
    </location>
</feature>
<evidence type="ECO:0000313" key="2">
    <source>
        <dbReference type="EMBL" id="QJD29039.1"/>
    </source>
</evidence>
<name>A0A858Q5D4_9GAMM</name>
<keyword evidence="1" id="KW-0472">Membrane</keyword>
<dbReference type="InterPro" id="IPR021313">
    <property type="entry name" value="DUF2909"/>
</dbReference>
<protein>
    <submittedName>
        <fullName evidence="2">Twin transmembrane helix small protein</fullName>
    </submittedName>
</protein>
<accession>A0A858Q5D4</accession>
<keyword evidence="1" id="KW-1133">Transmembrane helix</keyword>
<dbReference type="EMBL" id="CP046565">
    <property type="protein sequence ID" value="QJD29039.1"/>
    <property type="molecule type" value="Genomic_DNA"/>
</dbReference>
<proteinExistence type="predicted"/>
<feature type="transmembrane region" description="Helical" evidence="1">
    <location>
        <begin position="37"/>
        <end position="60"/>
    </location>
</feature>
<gene>
    <name evidence="2" type="ORF">GNH96_03000</name>
</gene>
<dbReference type="RefSeq" id="WP_169602165.1">
    <property type="nucleotide sequence ID" value="NZ_CP046565.1"/>
</dbReference>
<evidence type="ECO:0000313" key="3">
    <source>
        <dbReference type="Proteomes" id="UP000503004"/>
    </source>
</evidence>